<feature type="compositionally biased region" description="Basic and acidic residues" evidence="1">
    <location>
        <begin position="717"/>
        <end position="800"/>
    </location>
</feature>
<feature type="compositionally biased region" description="Polar residues" evidence="1">
    <location>
        <begin position="12"/>
        <end position="26"/>
    </location>
</feature>
<dbReference type="OrthoDB" id="5418088at2759"/>
<feature type="compositionally biased region" description="Basic and acidic residues" evidence="1">
    <location>
        <begin position="215"/>
        <end position="226"/>
    </location>
</feature>
<feature type="compositionally biased region" description="Basic and acidic residues" evidence="1">
    <location>
        <begin position="563"/>
        <end position="638"/>
    </location>
</feature>
<dbReference type="AlphaFoldDB" id="A0A6A6AUA5"/>
<sequence length="996" mass="114909">MLGSVAVPLFSSKPSGLRRNSLQPSTAPALPPRRNSLATTPAAKTAPLLHVKSVTVADTMDPRYYRSTSPRRHANPARSSTGTFSDPYYDPAYYNRASSPRSSGERIAGSHHQPLYSPTTPSALRSSNLKYDSYTGRPRRNTEDRVARPNASTSAVPALPIRTPYTSLDRPSSPLTKPFDTRGDTYITQGPSRREHKKIYSVDDGSHTAQLIAEKDVLESKRHRDSAGGYSVTSGGRTYHNNSKPPPRLPDVSDEGYSYTDPASMYRDTEPAWRRPRTGSNERGARPSSMIVDRPARNSARELGPPPSTRGFEKLINSLPRIHGRSSSIDRPRDAPKYDSYADAAPARTSSTRHHAPAVHQEPPRVEPRDHRRDSYGDDYERRPREAENRRHSTVDRFEDREISARGFGIAPVHPSLPQDHHAVDRQPTWNAPEVSRPRQEEVAPQYYAPERAEARMPDPHVSRERAAPAPAYPNNTASAYPNTAPAYPNNTSTYPSTAPTYPSTAPTYPSTAPAYPSTTPTYSNPVEERPREREESRRGAVPIAAGAVAGVAATLGAAGLVKSRERERERERESDRDSSGERERRKQWDERDRRDRYEERRERVPEERRERPEERREKPEERREEKRGRRPEERRESPPATPSKTYAPPGAYPSPPDTDRKVREVRHEDEPRSKPARKAPSPEGSGDERPRHYVNPEAERRNDVAPQEAVLDPDEEYRRRVQQEAERSGRGQRDRDSDSERERERDRQRRKEERSRSRAREERSREERPREERPREERPREERPREERPREERSRDERSSSLYDPNLVQEPASIDRSAVEQPSKAVQIVEPTRDSPPPIKSILRKPTEKFPEHPEPIREGVAPHKDSLKGKDIPVGARWTRIDRKLVNPEALEQAKERFEERADCVIVLRVLTKEEIQKLADRTKKIRDTREDEYDHRDRRSNRSHRDDEERDRDRRRRYDEDDYSDRDDTLRDREREREREREHDRPRMLEPAR</sequence>
<feature type="compositionally biased region" description="Polar residues" evidence="1">
    <location>
        <begin position="231"/>
        <end position="243"/>
    </location>
</feature>
<feature type="region of interest" description="Disordered" evidence="1">
    <location>
        <begin position="215"/>
        <end position="873"/>
    </location>
</feature>
<evidence type="ECO:0000313" key="3">
    <source>
        <dbReference type="EMBL" id="KAF2134793.1"/>
    </source>
</evidence>
<evidence type="ECO:0000259" key="2">
    <source>
        <dbReference type="Pfam" id="PF26118"/>
    </source>
</evidence>
<dbReference type="EMBL" id="ML977497">
    <property type="protein sequence ID" value="KAF2134793.1"/>
    <property type="molecule type" value="Genomic_DNA"/>
</dbReference>
<feature type="region of interest" description="Disordered" evidence="1">
    <location>
        <begin position="920"/>
        <end position="996"/>
    </location>
</feature>
<feature type="compositionally biased region" description="Basic and acidic residues" evidence="1">
    <location>
        <begin position="920"/>
        <end position="940"/>
    </location>
</feature>
<feature type="compositionally biased region" description="Basic and acidic residues" evidence="1">
    <location>
        <begin position="969"/>
        <end position="996"/>
    </location>
</feature>
<evidence type="ECO:0000313" key="4">
    <source>
        <dbReference type="Proteomes" id="UP000799771"/>
    </source>
</evidence>
<feature type="compositionally biased region" description="Basic and acidic residues" evidence="1">
    <location>
        <begin position="658"/>
        <end position="674"/>
    </location>
</feature>
<accession>A0A6A6AUA5</accession>
<dbReference type="Proteomes" id="UP000799771">
    <property type="component" value="Unassembled WGS sequence"/>
</dbReference>
<organism evidence="3 4">
    <name type="scientific">Dothidotthia symphoricarpi CBS 119687</name>
    <dbReference type="NCBI Taxonomy" id="1392245"/>
    <lineage>
        <taxon>Eukaryota</taxon>
        <taxon>Fungi</taxon>
        <taxon>Dikarya</taxon>
        <taxon>Ascomycota</taxon>
        <taxon>Pezizomycotina</taxon>
        <taxon>Dothideomycetes</taxon>
        <taxon>Pleosporomycetidae</taxon>
        <taxon>Pleosporales</taxon>
        <taxon>Dothidotthiaceae</taxon>
        <taxon>Dothidotthia</taxon>
    </lineage>
</organism>
<proteinExistence type="predicted"/>
<name>A0A6A6AUA5_9PLEO</name>
<reference evidence="3" key="1">
    <citation type="journal article" date="2020" name="Stud. Mycol.">
        <title>101 Dothideomycetes genomes: a test case for predicting lifestyles and emergence of pathogens.</title>
        <authorList>
            <person name="Haridas S."/>
            <person name="Albert R."/>
            <person name="Binder M."/>
            <person name="Bloem J."/>
            <person name="Labutti K."/>
            <person name="Salamov A."/>
            <person name="Andreopoulos B."/>
            <person name="Baker S."/>
            <person name="Barry K."/>
            <person name="Bills G."/>
            <person name="Bluhm B."/>
            <person name="Cannon C."/>
            <person name="Castanera R."/>
            <person name="Culley D."/>
            <person name="Daum C."/>
            <person name="Ezra D."/>
            <person name="Gonzalez J."/>
            <person name="Henrissat B."/>
            <person name="Kuo A."/>
            <person name="Liang C."/>
            <person name="Lipzen A."/>
            <person name="Lutzoni F."/>
            <person name="Magnuson J."/>
            <person name="Mondo S."/>
            <person name="Nolan M."/>
            <person name="Ohm R."/>
            <person name="Pangilinan J."/>
            <person name="Park H.-J."/>
            <person name="Ramirez L."/>
            <person name="Alfaro M."/>
            <person name="Sun H."/>
            <person name="Tritt A."/>
            <person name="Yoshinaga Y."/>
            <person name="Zwiers L.-H."/>
            <person name="Turgeon B."/>
            <person name="Goodwin S."/>
            <person name="Spatafora J."/>
            <person name="Crous P."/>
            <person name="Grigoriev I."/>
        </authorList>
    </citation>
    <scope>NUCLEOTIDE SEQUENCE</scope>
    <source>
        <strain evidence="3">CBS 119687</strain>
    </source>
</reference>
<gene>
    <name evidence="3" type="ORF">P153DRAFT_372085</name>
</gene>
<feature type="compositionally biased region" description="Basic and acidic residues" evidence="1">
    <location>
        <begin position="328"/>
        <end position="337"/>
    </location>
</feature>
<feature type="compositionally biased region" description="Basic and acidic residues" evidence="1">
    <location>
        <begin position="451"/>
        <end position="467"/>
    </location>
</feature>
<feature type="domain" description="DUF8035" evidence="2">
    <location>
        <begin position="878"/>
        <end position="930"/>
    </location>
</feature>
<dbReference type="Pfam" id="PF26118">
    <property type="entry name" value="DUF8035"/>
    <property type="match status" value="1"/>
</dbReference>
<dbReference type="PANTHER" id="PTHR42081:SF1">
    <property type="entry name" value="ZINC FINGER PROTEIN DHHC DOMAIN CONTAINING PROTEIN"/>
    <property type="match status" value="1"/>
</dbReference>
<feature type="compositionally biased region" description="Low complexity" evidence="1">
    <location>
        <begin position="540"/>
        <end position="562"/>
    </location>
</feature>
<feature type="compositionally biased region" description="Basic and acidic residues" evidence="1">
    <location>
        <begin position="527"/>
        <end position="539"/>
    </location>
</feature>
<keyword evidence="4" id="KW-1185">Reference proteome</keyword>
<evidence type="ECO:0000256" key="1">
    <source>
        <dbReference type="SAM" id="MobiDB-lite"/>
    </source>
</evidence>
<protein>
    <recommendedName>
        <fullName evidence="2">DUF8035 domain-containing protein</fullName>
    </recommendedName>
</protein>
<feature type="compositionally biased region" description="Basic and acidic residues" evidence="1">
    <location>
        <begin position="846"/>
        <end position="873"/>
    </location>
</feature>
<dbReference type="InterPro" id="IPR058348">
    <property type="entry name" value="DUF8035"/>
</dbReference>
<dbReference type="GeneID" id="54409796"/>
<feature type="compositionally biased region" description="Basic and acidic residues" evidence="1">
    <location>
        <begin position="362"/>
        <end position="404"/>
    </location>
</feature>
<feature type="compositionally biased region" description="Polar residues" evidence="1">
    <location>
        <begin position="164"/>
        <end position="175"/>
    </location>
</feature>
<dbReference type="RefSeq" id="XP_033529180.1">
    <property type="nucleotide sequence ID" value="XM_033669364.1"/>
</dbReference>
<feature type="region of interest" description="Disordered" evidence="1">
    <location>
        <begin position="1"/>
        <end position="202"/>
    </location>
</feature>
<dbReference type="PANTHER" id="PTHR42081">
    <property type="entry name" value="ZINC FINGER PROTEIN DHHC DOMAIN CONTAINING PROTEIN"/>
    <property type="match status" value="1"/>
</dbReference>
<feature type="compositionally biased region" description="Polar residues" evidence="1">
    <location>
        <begin position="116"/>
        <end position="130"/>
    </location>
</feature>
<feature type="compositionally biased region" description="Low complexity" evidence="1">
    <location>
        <begin position="37"/>
        <end position="49"/>
    </location>
</feature>
<feature type="compositionally biased region" description="Low complexity" evidence="1">
    <location>
        <begin position="468"/>
        <end position="526"/>
    </location>
</feature>